<dbReference type="Pfam" id="PF00069">
    <property type="entry name" value="Pkinase"/>
    <property type="match status" value="1"/>
</dbReference>
<dbReference type="PROSITE" id="PS50011">
    <property type="entry name" value="PROTEIN_KINASE_DOM"/>
    <property type="match status" value="4"/>
</dbReference>
<dbReference type="PANTHER" id="PTHR27003">
    <property type="entry name" value="OS07G0166700 PROTEIN"/>
    <property type="match status" value="1"/>
</dbReference>
<dbReference type="Pfam" id="PF07714">
    <property type="entry name" value="PK_Tyr_Ser-Thr"/>
    <property type="match status" value="4"/>
</dbReference>
<dbReference type="PROSITE" id="PS00108">
    <property type="entry name" value="PROTEIN_KINASE_ST"/>
    <property type="match status" value="1"/>
</dbReference>
<evidence type="ECO:0000256" key="8">
    <source>
        <dbReference type="ARBA" id="ARBA00022692"/>
    </source>
</evidence>
<keyword evidence="5" id="KW-0597">Phosphoprotein</keyword>
<keyword evidence="14" id="KW-1133">Transmembrane helix</keyword>
<feature type="compositionally biased region" description="Basic and acidic residues" evidence="20">
    <location>
        <begin position="1988"/>
        <end position="1999"/>
    </location>
</feature>
<dbReference type="InterPro" id="IPR008266">
    <property type="entry name" value="Tyr_kinase_AS"/>
</dbReference>
<dbReference type="GO" id="GO:0004674">
    <property type="term" value="F:protein serine/threonine kinase activity"/>
    <property type="evidence" value="ECO:0007669"/>
    <property type="project" value="UniProtKB-KW"/>
</dbReference>
<keyword evidence="4" id="KW-0723">Serine/threonine-protein kinase</keyword>
<evidence type="ECO:0000256" key="11">
    <source>
        <dbReference type="ARBA" id="ARBA00022741"/>
    </source>
</evidence>
<dbReference type="SMART" id="SM00220">
    <property type="entry name" value="S_TKc"/>
    <property type="match status" value="2"/>
</dbReference>
<dbReference type="InterPro" id="IPR025886">
    <property type="entry name" value="PP2-like"/>
</dbReference>
<comment type="subcellular location">
    <subcellularLocation>
        <location evidence="1">Cell membrane</location>
        <topology evidence="1">Single-pass membrane protein</topology>
    </subcellularLocation>
</comment>
<keyword evidence="7" id="KW-0808">Transferase</keyword>
<evidence type="ECO:0000259" key="21">
    <source>
        <dbReference type="PROSITE" id="PS50011"/>
    </source>
</evidence>
<dbReference type="FunFam" id="1.10.510.10:FF:000358">
    <property type="entry name" value="Putative leucine-rich repeat receptor-like serine/threonine-protein kinase"/>
    <property type="match status" value="1"/>
</dbReference>
<keyword evidence="13" id="KW-0067">ATP-binding</keyword>
<dbReference type="EC" id="2.7.11.1" evidence="2"/>
<evidence type="ECO:0000256" key="6">
    <source>
        <dbReference type="ARBA" id="ARBA00022614"/>
    </source>
</evidence>
<dbReference type="InterPro" id="IPR008271">
    <property type="entry name" value="Ser/Thr_kinase_AS"/>
</dbReference>
<evidence type="ECO:0000256" key="3">
    <source>
        <dbReference type="ARBA" id="ARBA00022475"/>
    </source>
</evidence>
<evidence type="ECO:0000256" key="7">
    <source>
        <dbReference type="ARBA" id="ARBA00022679"/>
    </source>
</evidence>
<keyword evidence="10" id="KW-0677">Repeat</keyword>
<keyword evidence="6" id="KW-0433">Leucine-rich repeat</keyword>
<comment type="catalytic activity">
    <reaction evidence="18">
        <text>L-threonyl-[protein] + ATP = O-phospho-L-threonyl-[protein] + ADP + H(+)</text>
        <dbReference type="Rhea" id="RHEA:46608"/>
        <dbReference type="Rhea" id="RHEA-COMP:11060"/>
        <dbReference type="Rhea" id="RHEA-COMP:11605"/>
        <dbReference type="ChEBI" id="CHEBI:15378"/>
        <dbReference type="ChEBI" id="CHEBI:30013"/>
        <dbReference type="ChEBI" id="CHEBI:30616"/>
        <dbReference type="ChEBI" id="CHEBI:61977"/>
        <dbReference type="ChEBI" id="CHEBI:456216"/>
        <dbReference type="EC" id="2.7.11.1"/>
    </reaction>
</comment>
<dbReference type="SUPFAM" id="SSF56112">
    <property type="entry name" value="Protein kinase-like (PK-like)"/>
    <property type="match status" value="5"/>
</dbReference>
<dbReference type="Gene3D" id="3.30.200.20">
    <property type="entry name" value="Phosphorylase Kinase, domain 1"/>
    <property type="match status" value="4"/>
</dbReference>
<evidence type="ECO:0000313" key="22">
    <source>
        <dbReference type="EMBL" id="PWA98899.1"/>
    </source>
</evidence>
<dbReference type="PANTHER" id="PTHR27003:SF471">
    <property type="entry name" value="VASCULAR ENDOTHELIAL GROWTH FACTOR RECEPTOR 2 (VEGFR2)-RELATED"/>
    <property type="match status" value="1"/>
</dbReference>
<comment type="caution">
    <text evidence="22">The sequence shown here is derived from an EMBL/GenBank/DDBJ whole genome shotgun (WGS) entry which is preliminary data.</text>
</comment>
<feature type="domain" description="Protein kinase" evidence="21">
    <location>
        <begin position="33"/>
        <end position="327"/>
    </location>
</feature>
<organism evidence="22 23">
    <name type="scientific">Artemisia annua</name>
    <name type="common">Sweet wormwood</name>
    <dbReference type="NCBI Taxonomy" id="35608"/>
    <lineage>
        <taxon>Eukaryota</taxon>
        <taxon>Viridiplantae</taxon>
        <taxon>Streptophyta</taxon>
        <taxon>Embryophyta</taxon>
        <taxon>Tracheophyta</taxon>
        <taxon>Spermatophyta</taxon>
        <taxon>Magnoliopsida</taxon>
        <taxon>eudicotyledons</taxon>
        <taxon>Gunneridae</taxon>
        <taxon>Pentapetalae</taxon>
        <taxon>asterids</taxon>
        <taxon>campanulids</taxon>
        <taxon>Asterales</taxon>
        <taxon>Asteraceae</taxon>
        <taxon>Asteroideae</taxon>
        <taxon>Anthemideae</taxon>
        <taxon>Artemisiinae</taxon>
        <taxon>Artemisia</taxon>
    </lineage>
</organism>
<evidence type="ECO:0000256" key="20">
    <source>
        <dbReference type="SAM" id="MobiDB-lite"/>
    </source>
</evidence>
<evidence type="ECO:0000256" key="9">
    <source>
        <dbReference type="ARBA" id="ARBA00022729"/>
    </source>
</evidence>
<evidence type="ECO:0000256" key="2">
    <source>
        <dbReference type="ARBA" id="ARBA00012513"/>
    </source>
</evidence>
<dbReference type="Gene3D" id="1.10.510.10">
    <property type="entry name" value="Transferase(Phosphotransferase) domain 1"/>
    <property type="match status" value="5"/>
</dbReference>
<reference evidence="22 23" key="1">
    <citation type="journal article" date="2018" name="Mol. Plant">
        <title>The genome of Artemisia annua provides insight into the evolution of Asteraceae family and artemisinin biosynthesis.</title>
        <authorList>
            <person name="Shen Q."/>
            <person name="Zhang L."/>
            <person name="Liao Z."/>
            <person name="Wang S."/>
            <person name="Yan T."/>
            <person name="Shi P."/>
            <person name="Liu M."/>
            <person name="Fu X."/>
            <person name="Pan Q."/>
            <person name="Wang Y."/>
            <person name="Lv Z."/>
            <person name="Lu X."/>
            <person name="Zhang F."/>
            <person name="Jiang W."/>
            <person name="Ma Y."/>
            <person name="Chen M."/>
            <person name="Hao X."/>
            <person name="Li L."/>
            <person name="Tang Y."/>
            <person name="Lv G."/>
            <person name="Zhou Y."/>
            <person name="Sun X."/>
            <person name="Brodelius P.E."/>
            <person name="Rose J.K.C."/>
            <person name="Tang K."/>
        </authorList>
    </citation>
    <scope>NUCLEOTIDE SEQUENCE [LARGE SCALE GENOMIC DNA]</scope>
    <source>
        <strain evidence="23">cv. Huhao1</strain>
        <tissue evidence="22">Leaf</tissue>
    </source>
</reference>
<proteinExistence type="predicted"/>
<keyword evidence="23" id="KW-1185">Reference proteome</keyword>
<dbReference type="GO" id="GO:0005524">
    <property type="term" value="F:ATP binding"/>
    <property type="evidence" value="ECO:0007669"/>
    <property type="project" value="UniProtKB-KW"/>
</dbReference>
<feature type="domain" description="Protein kinase" evidence="21">
    <location>
        <begin position="935"/>
        <end position="1244"/>
    </location>
</feature>
<keyword evidence="12 22" id="KW-0418">Kinase</keyword>
<feature type="compositionally biased region" description="Basic and acidic residues" evidence="20">
    <location>
        <begin position="2009"/>
        <end position="2018"/>
    </location>
</feature>
<evidence type="ECO:0000256" key="1">
    <source>
        <dbReference type="ARBA" id="ARBA00004162"/>
    </source>
</evidence>
<dbReference type="EMBL" id="PKPP01000044">
    <property type="protein sequence ID" value="PWA98899.1"/>
    <property type="molecule type" value="Genomic_DNA"/>
</dbReference>
<dbReference type="InterPro" id="IPR000719">
    <property type="entry name" value="Prot_kinase_dom"/>
</dbReference>
<evidence type="ECO:0000256" key="17">
    <source>
        <dbReference type="ARBA" id="ARBA00023180"/>
    </source>
</evidence>
<dbReference type="GO" id="GO:0005886">
    <property type="term" value="C:plasma membrane"/>
    <property type="evidence" value="ECO:0007669"/>
    <property type="project" value="UniProtKB-SubCell"/>
</dbReference>
<keyword evidence="9" id="KW-0732">Signal</keyword>
<sequence>MTSHEYTNMMVSPDDFAHLKIPLQDILSATNNFSDKYICGKDAFETYYEVQLLWSGELINIYAGRLNKERFDGDQQFWKEVSMLSSLKHKNLVSLVGFCDENGEKVIITRRETRGSLQQNLSDPMKLTWVRRLEITVGVAQALSYIHYDESRDFSIIHRNIKSSLIYLNDDWEPKLGDFIHSMKIKASEKHNSFNTDKVWSTDGYTDPTYEKTKSAHHKSDVYSFGIVMLELLCGRKSVIANDYNKYLAPLAITHYREEKLSEIIDWGLWKQIDSQSLNVFAEIAYDCLNEERSQRPDIDEIVSRLVKALELARENMPYQLFNHELIQCISETFTTEGEFFTFKVNILAFKLSSTTSNIVSPFLFNILRNPPIPAMPNKIMPSPKDDLAHLKIPLESILSATNNFDAENLFITGVFGKSYKGQLLWSDELINILARRFNKERTEAEQEFWTEISMLASLKHKNVVSLVGFCDDNHEKIIIIKLETRYSLNNYLSDPMLLTWVQRLKISVGLAHALSYIHYDERRDFSVIHRNIDSSRVLLNDEWEPKLCDFEHSMKIEASQRHHSFYTSKLEYVTGYGDPTYIETKSANHKSDIYSFGIVMFELLCCRRSVIDDQDNKYLAPLAIFHYKEKLLHDLIDPDFLKQMDPESFKVFGETAYDCLNEDPSQRPNIDDIVTRLEKALQLQLESQNRPTNKIIVYKKEANESLEKYLSDENLTWMQRLKICVGVANALSYIHYDVGRDFSVIHCNIRSSKILLDDKWEPKLSGFKFSLKNTVARRHRLLLTRDIVKNAYLDPKYNKTGGVTHKSDVYSFGVVLYEVVCGRSAVLPDEDLGEDLLSQLKKSQLDEMINPHLRQQMDQEAFKIFSETAHFCIQEERAKRPHIDQVVKRLEKALDHQWKHENPLDRTSLNRLKGKNLENLKIGLNDIKEATKNFDDAYCIGSGGFGKVYKADLEYLDSSNSSLKEGVDKCDLPRKRSTVAIKRIKNQEGEQGFIAEIETLITCKHENVISLLGFCYDEGNGAMILVYEYASKGSLESYLGSSDKLTNLNWMQRLNICLDIANGLNYIHNNTDHGKQKMIHRDIKSDNILLGDNWEAKIADFGLSKFHPADQTIYASTIAGTYVYLDPEYEKDGKLNKKSDIYSFGVVLLEILTGRLAYDFVYTKENEKGIAPIARDHFEKGTVMEIVDHKIKEETDEHVFSLSKGPNKESLDIFLKIAFRCVAKTQAQRPTIEVVINELKKALESQENHKDNLKLSLEDIMLATKGFSQDNIISHGDSGNVYKGATYSTLGDNIIAAKRLDKKSGQGDVEVLKEQAASKFMAELDILMEYKHLNVIGLVGYCDENDEKIIVYEYASRGSLDKYLSDSSLTWVMRLKICIDIAIGLEFLHGTVSSPEMVIHRDISSSNILLFDDWKAKITGVGLSLVCPTNQNADYVIDNVTGTIGYRDPLHSKTGFLTKESDIFSLGAVLFDILCGKLSSEELDDEYLYLPFLAKHHYHVGKLDKLVFEGIKEQIVPLSYTTFTRIALQCLHHRRERRPTAHEVVIHLKKALEFQEDHEEWEPKLPKDYKELIQKSKCHEIYSTIKKEDLYNIFSKRILFQQDIMSMSFHGIGERNAMISATLFSYKNSCPHEWKSLRESRFESVAEMLDISKLNIEIKTNAQLLSPNVVYGVHLVFKLSDSRKFSSKPMCVNLKYKKGLETLHAYFATWRDKDWMMIELYQFLNQNVNVDFEFLLESFSSHYCGESAVYIEGIEFRAVDNVKHEEIGKLKEVQHVLKSNFNADQVQQLPTNFEEIFKICRSYDELFWLGEVDKKKLLVLSAKAALYKFSNVDLFSSKPLAKSRFQEVIELLPQQVFHLNCTIKSQLLSQDTEYVCYLVFKLSEKCQGLHCPVKVRDVLHKANNEAEFVYFITPSALNINDITRVPKQREDGWMEIQLWKFNSAHEFKDGSLSIDMKFTSHEGPPMSGLIICGLEFRPMFFGNSDDIQRQREKKRMLQDEAQNPHIQPKKDENATEL</sequence>
<dbReference type="PROSITE" id="PS00109">
    <property type="entry name" value="PROTEIN_KINASE_TYR"/>
    <property type="match status" value="1"/>
</dbReference>
<evidence type="ECO:0000256" key="16">
    <source>
        <dbReference type="ARBA" id="ARBA00023170"/>
    </source>
</evidence>
<feature type="domain" description="Protein kinase" evidence="21">
    <location>
        <begin position="405"/>
        <end position="682"/>
    </location>
</feature>
<comment type="catalytic activity">
    <reaction evidence="19">
        <text>L-seryl-[protein] + ATP = O-phospho-L-seryl-[protein] + ADP + H(+)</text>
        <dbReference type="Rhea" id="RHEA:17989"/>
        <dbReference type="Rhea" id="RHEA-COMP:9863"/>
        <dbReference type="Rhea" id="RHEA-COMP:11604"/>
        <dbReference type="ChEBI" id="CHEBI:15378"/>
        <dbReference type="ChEBI" id="CHEBI:29999"/>
        <dbReference type="ChEBI" id="CHEBI:30616"/>
        <dbReference type="ChEBI" id="CHEBI:83421"/>
        <dbReference type="ChEBI" id="CHEBI:456216"/>
        <dbReference type="EC" id="2.7.11.1"/>
    </reaction>
</comment>
<accession>A0A2U1QLL2</accession>
<keyword evidence="15" id="KW-0472">Membrane</keyword>
<name>A0A2U1QLL2_ARTAN</name>
<evidence type="ECO:0000313" key="23">
    <source>
        <dbReference type="Proteomes" id="UP000245207"/>
    </source>
</evidence>
<keyword evidence="11" id="KW-0547">Nucleotide-binding</keyword>
<evidence type="ECO:0000256" key="13">
    <source>
        <dbReference type="ARBA" id="ARBA00022840"/>
    </source>
</evidence>
<feature type="domain" description="Protein kinase" evidence="21">
    <location>
        <begin position="1268"/>
        <end position="1551"/>
    </location>
</feature>
<dbReference type="Pfam" id="PF14299">
    <property type="entry name" value="PP2"/>
    <property type="match status" value="2"/>
</dbReference>
<dbReference type="GO" id="GO:0004714">
    <property type="term" value="F:transmembrane receptor protein tyrosine kinase activity"/>
    <property type="evidence" value="ECO:0007669"/>
    <property type="project" value="InterPro"/>
</dbReference>
<evidence type="ECO:0000256" key="5">
    <source>
        <dbReference type="ARBA" id="ARBA00022553"/>
    </source>
</evidence>
<dbReference type="OrthoDB" id="633211at2759"/>
<evidence type="ECO:0000256" key="14">
    <source>
        <dbReference type="ARBA" id="ARBA00022989"/>
    </source>
</evidence>
<dbReference type="GO" id="GO:0009506">
    <property type="term" value="C:plasmodesma"/>
    <property type="evidence" value="ECO:0007669"/>
    <property type="project" value="TreeGrafter"/>
</dbReference>
<evidence type="ECO:0000256" key="18">
    <source>
        <dbReference type="ARBA" id="ARBA00047899"/>
    </source>
</evidence>
<dbReference type="Proteomes" id="UP000245207">
    <property type="component" value="Unassembled WGS sequence"/>
</dbReference>
<dbReference type="InterPro" id="IPR011009">
    <property type="entry name" value="Kinase-like_dom_sf"/>
</dbReference>
<evidence type="ECO:0000256" key="19">
    <source>
        <dbReference type="ARBA" id="ARBA00048679"/>
    </source>
</evidence>
<evidence type="ECO:0000256" key="12">
    <source>
        <dbReference type="ARBA" id="ARBA00022777"/>
    </source>
</evidence>
<evidence type="ECO:0000256" key="10">
    <source>
        <dbReference type="ARBA" id="ARBA00022737"/>
    </source>
</evidence>
<dbReference type="STRING" id="35608.A0A2U1QLL2"/>
<gene>
    <name evidence="22" type="ORF">CTI12_AA004950</name>
</gene>
<evidence type="ECO:0000256" key="15">
    <source>
        <dbReference type="ARBA" id="ARBA00023136"/>
    </source>
</evidence>
<dbReference type="InterPro" id="IPR001245">
    <property type="entry name" value="Ser-Thr/Tyr_kinase_cat_dom"/>
</dbReference>
<keyword evidence="16" id="KW-0675">Receptor</keyword>
<keyword evidence="17" id="KW-0325">Glycoprotein</keyword>
<keyword evidence="8" id="KW-0812">Transmembrane</keyword>
<keyword evidence="3" id="KW-1003">Cell membrane</keyword>
<feature type="region of interest" description="Disordered" evidence="20">
    <location>
        <begin position="1988"/>
        <end position="2018"/>
    </location>
</feature>
<dbReference type="InterPro" id="IPR045272">
    <property type="entry name" value="ANXUR1/2-like"/>
</dbReference>
<evidence type="ECO:0000256" key="4">
    <source>
        <dbReference type="ARBA" id="ARBA00022527"/>
    </source>
</evidence>
<protein>
    <recommendedName>
        <fullName evidence="2">non-specific serine/threonine protein kinase</fullName>
        <ecNumber evidence="2">2.7.11.1</ecNumber>
    </recommendedName>
</protein>